<feature type="compositionally biased region" description="Low complexity" evidence="6">
    <location>
        <begin position="788"/>
        <end position="802"/>
    </location>
</feature>
<feature type="region of interest" description="Disordered" evidence="6">
    <location>
        <begin position="884"/>
        <end position="918"/>
    </location>
</feature>
<dbReference type="GO" id="GO:0045180">
    <property type="term" value="C:basal cortex"/>
    <property type="evidence" value="ECO:0007669"/>
    <property type="project" value="TreeGrafter"/>
</dbReference>
<keyword evidence="4" id="KW-0206">Cytoskeleton</keyword>
<dbReference type="Proteomes" id="UP000677054">
    <property type="component" value="Unassembled WGS sequence"/>
</dbReference>
<dbReference type="InterPro" id="IPR034085">
    <property type="entry name" value="TOG"/>
</dbReference>
<dbReference type="Pfam" id="PF21040">
    <property type="entry name" value="CEP104-like_TOG"/>
    <property type="match status" value="1"/>
</dbReference>
<dbReference type="GO" id="GO:0090307">
    <property type="term" value="P:mitotic spindle assembly"/>
    <property type="evidence" value="ECO:0007669"/>
    <property type="project" value="TreeGrafter"/>
</dbReference>
<evidence type="ECO:0000256" key="3">
    <source>
        <dbReference type="ARBA" id="ARBA00022737"/>
    </source>
</evidence>
<dbReference type="Pfam" id="PF12348">
    <property type="entry name" value="CLASP_N"/>
    <property type="match status" value="2"/>
</dbReference>
<gene>
    <name evidence="8" type="ORF">DSTB1V02_LOCUS9479</name>
</gene>
<dbReference type="InterPro" id="IPR016024">
    <property type="entry name" value="ARM-type_fold"/>
</dbReference>
<sequence length="1543" mass="170436">MASLDEFYERMQRTNDTKSKLTLSSDIASYLSVPSSSVECEDLGLFVDEVASWLNISNFKLCQTALEILNLLVLRLRDDFRPYLSSLLPQIVDRLGDQKDVVRSAAQTLLSSLMEHTSSPQVMLEKMNNSFSHKNGKIREELLVCLQNALNRFGSSALSLSKLVPAIIKLLGDPAAPVREAALMTLIVMYRHVGERLRLDLTRKHNVPPAKMQLLNAKFDEEKASGNLMPTATLSLQAQNASASLLTEMDEEEVSETPRNNIGRCHSVSKAPDPEEVWGSDQEWILLFDSLLRHAGKRIRECECHPSQGFDPHQRLLYGRGEDECDRASVRSLGSNGGKRASSAPPVRRTSIPGPKGASAGMETPAPPAGPNGGSGISIPTSSSGASAGAVDEDSFMAAFEDVPRVQIVTSRDLDENLNRIREIIGDTNNDWNKRLEAIEVTTWKPFWKLLQMKRMRGVLLSGGGNPEDVTAHVRLLIPSFQLSVKDLRSQVVREACITIAFLAQQLGSPRLDQFAEALLPHLINLIPNSAKVGQGIVAIRFIVQHVHSARLIPIITSSIGDSKSKEIRRSMCEFLAQVLATWPTPPLERHLGILQEALKKGIADPDAEARAFARRFMKWIHVFIGIGCRAYWAFADHFREQANILLNTLDASYKRVLKGELTGGAGGSASRPASRQRSHGNSTSGSMENLAKAPQLPRRYGALLPSPYPPATSETDSPRIPYPAPSPSVRSNSTLDLQAAQRAKARQQYSEWSRMKATTTASFRGTPPCYRTADRSGRTRTRGAGVSHSQPGSRSGSPSSRLTYLTPLAIGGESATLGRPPRSTQRKGPTTRSAATSRETSPGPRVGRSRSIGGDSISKIPVGRSPMMAQKILLQSREAENALESALQQRSPRRRNEYSMSAFDDHSDDSETSSMCSERSFDSYAARRASDRDVGEIIACCASTHWADRKEGLLGLQRLLRSNRMLTHQELRRVTDAFAKMFTDPHTKVFTLFLDTLQELILVHKEDLQDWLYVLLTRLFNKLGADLLNSILSKINKILDLIRDSFPMSLQLNVIMRFLADVTQTPNSKVKLATLRYAHLLLASMSSQDFRSSPDMEAAVKKLVSWTHDPKSRDVSSSARHALCCMFDLNPADFTLLMSRLPKQEESAIKSILEDSPRPRRTTMDNSYSSPGSPFLRFSSPMHSPGMVKPLARRGLSMDDTDTENMNPEEVYSRLQATSTQIQNSFKVSDNTSRDSGISQVSEDVAKCDTEKMAGDALQSHSSQRHFGSMLSDQSNVPDGSAVASGEYLKGGMTRILSELNDKNQRLTGLKKLRKLLEEPGTTSGSGEVDGETSFLVSSFKGLLRLLLECLQDQDMSVRVETYAVFLSLLQRQALIHLFMSYTELLILKMLEGHKDPSKEVSHLAEVCAGTIAGLFQADTVVRVLNPLIQTGEYPVNNGALKMLTRVAEQHDKEAIFPFLPDVMPGLIQAYDNEESSVRKSAVFCLVALHYSVGQDVLQPYLAALNVSKRKLLNLYIRRKQILNSKQNSESSSPRASPANSQ</sequence>
<name>A0A7R9A901_9CRUS</name>
<reference evidence="8" key="1">
    <citation type="submission" date="2020-11" db="EMBL/GenBank/DDBJ databases">
        <authorList>
            <person name="Tran Van P."/>
        </authorList>
    </citation>
    <scope>NUCLEOTIDE SEQUENCE</scope>
</reference>
<dbReference type="GO" id="GO:0005815">
    <property type="term" value="C:microtubule organizing center"/>
    <property type="evidence" value="ECO:0007669"/>
    <property type="project" value="TreeGrafter"/>
</dbReference>
<proteinExistence type="predicted"/>
<dbReference type="GO" id="GO:0000776">
    <property type="term" value="C:kinetochore"/>
    <property type="evidence" value="ECO:0007669"/>
    <property type="project" value="TreeGrafter"/>
</dbReference>
<dbReference type="PROSITE" id="PS50077">
    <property type="entry name" value="HEAT_REPEAT"/>
    <property type="match status" value="3"/>
</dbReference>
<evidence type="ECO:0000256" key="5">
    <source>
        <dbReference type="PROSITE-ProRule" id="PRU00103"/>
    </source>
</evidence>
<evidence type="ECO:0000313" key="9">
    <source>
        <dbReference type="Proteomes" id="UP000677054"/>
    </source>
</evidence>
<dbReference type="GO" id="GO:0040001">
    <property type="term" value="P:establishment of mitotic spindle localization"/>
    <property type="evidence" value="ECO:0007669"/>
    <property type="project" value="TreeGrafter"/>
</dbReference>
<dbReference type="PANTHER" id="PTHR21567">
    <property type="entry name" value="CLASP"/>
    <property type="match status" value="1"/>
</dbReference>
<organism evidence="8">
    <name type="scientific">Darwinula stevensoni</name>
    <dbReference type="NCBI Taxonomy" id="69355"/>
    <lineage>
        <taxon>Eukaryota</taxon>
        <taxon>Metazoa</taxon>
        <taxon>Ecdysozoa</taxon>
        <taxon>Arthropoda</taxon>
        <taxon>Crustacea</taxon>
        <taxon>Oligostraca</taxon>
        <taxon>Ostracoda</taxon>
        <taxon>Podocopa</taxon>
        <taxon>Podocopida</taxon>
        <taxon>Darwinulocopina</taxon>
        <taxon>Darwinuloidea</taxon>
        <taxon>Darwinulidae</taxon>
        <taxon>Darwinula</taxon>
    </lineage>
</organism>
<feature type="repeat" description="HEAT" evidence="5">
    <location>
        <begin position="163"/>
        <end position="201"/>
    </location>
</feature>
<dbReference type="InterPro" id="IPR024395">
    <property type="entry name" value="CLASP_N_dom"/>
</dbReference>
<evidence type="ECO:0000259" key="7">
    <source>
        <dbReference type="SMART" id="SM01349"/>
    </source>
</evidence>
<dbReference type="SMART" id="SM01349">
    <property type="entry name" value="TOG"/>
    <property type="match status" value="4"/>
</dbReference>
<feature type="region of interest" description="Disordered" evidence="6">
    <location>
        <begin position="329"/>
        <end position="389"/>
    </location>
</feature>
<evidence type="ECO:0000313" key="8">
    <source>
        <dbReference type="EMBL" id="CAD7249691.1"/>
    </source>
</evidence>
<feature type="compositionally biased region" description="Low complexity" evidence="6">
    <location>
        <begin position="739"/>
        <end position="749"/>
    </location>
</feature>
<protein>
    <recommendedName>
        <fullName evidence="7">TOG domain-containing protein</fullName>
    </recommendedName>
</protein>
<dbReference type="GO" id="GO:0005881">
    <property type="term" value="C:cytoplasmic microtubule"/>
    <property type="evidence" value="ECO:0007669"/>
    <property type="project" value="TreeGrafter"/>
</dbReference>
<feature type="domain" description="TOG" evidence="7">
    <location>
        <begin position="401"/>
        <end position="663"/>
    </location>
</feature>
<dbReference type="GO" id="GO:1902903">
    <property type="term" value="P:regulation of supramolecular fiber organization"/>
    <property type="evidence" value="ECO:0007669"/>
    <property type="project" value="UniProtKB-ARBA"/>
</dbReference>
<keyword evidence="9" id="KW-1185">Reference proteome</keyword>
<evidence type="ECO:0000256" key="6">
    <source>
        <dbReference type="SAM" id="MobiDB-lite"/>
    </source>
</evidence>
<dbReference type="EMBL" id="LR901961">
    <property type="protein sequence ID" value="CAD7249691.1"/>
    <property type="molecule type" value="Genomic_DNA"/>
</dbReference>
<feature type="repeat" description="HEAT" evidence="5">
    <location>
        <begin position="87"/>
        <end position="125"/>
    </location>
</feature>
<evidence type="ECO:0000256" key="1">
    <source>
        <dbReference type="ARBA" id="ARBA00004245"/>
    </source>
</evidence>
<feature type="region of interest" description="Disordered" evidence="6">
    <location>
        <begin position="253"/>
        <end position="274"/>
    </location>
</feature>
<dbReference type="GO" id="GO:0031110">
    <property type="term" value="P:regulation of microtubule polymerization or depolymerization"/>
    <property type="evidence" value="ECO:0007669"/>
    <property type="project" value="UniProtKB-ARBA"/>
</dbReference>
<dbReference type="OrthoDB" id="46159at2759"/>
<feature type="domain" description="TOG" evidence="7">
    <location>
        <begin position="929"/>
        <end position="1163"/>
    </location>
</feature>
<feature type="repeat" description="HEAT" evidence="5">
    <location>
        <begin position="1464"/>
        <end position="1502"/>
    </location>
</feature>
<dbReference type="PANTHER" id="PTHR21567:SF9">
    <property type="entry name" value="CLIP-ASSOCIATING PROTEIN"/>
    <property type="match status" value="1"/>
</dbReference>
<feature type="compositionally biased region" description="Low complexity" evidence="6">
    <location>
        <begin position="377"/>
        <end position="389"/>
    </location>
</feature>
<dbReference type="GO" id="GO:0005876">
    <property type="term" value="C:spindle microtubule"/>
    <property type="evidence" value="ECO:0007669"/>
    <property type="project" value="TreeGrafter"/>
</dbReference>
<dbReference type="InterPro" id="IPR011989">
    <property type="entry name" value="ARM-like"/>
</dbReference>
<evidence type="ECO:0000256" key="2">
    <source>
        <dbReference type="ARBA" id="ARBA00022490"/>
    </source>
</evidence>
<comment type="subcellular location">
    <subcellularLocation>
        <location evidence="1">Cytoplasm</location>
        <location evidence="1">Cytoskeleton</location>
    </subcellularLocation>
</comment>
<dbReference type="InterPro" id="IPR021133">
    <property type="entry name" value="HEAT_type_2"/>
</dbReference>
<feature type="region of interest" description="Disordered" evidence="6">
    <location>
        <begin position="665"/>
        <end position="865"/>
    </location>
</feature>
<feature type="region of interest" description="Disordered" evidence="6">
    <location>
        <begin position="1158"/>
        <end position="1183"/>
    </location>
</feature>
<keyword evidence="2" id="KW-0963">Cytoplasm</keyword>
<evidence type="ECO:0000256" key="4">
    <source>
        <dbReference type="ARBA" id="ARBA00023212"/>
    </source>
</evidence>
<dbReference type="SUPFAM" id="SSF48371">
    <property type="entry name" value="ARM repeat"/>
    <property type="match status" value="2"/>
</dbReference>
<dbReference type="GO" id="GO:0008017">
    <property type="term" value="F:microtubule binding"/>
    <property type="evidence" value="ECO:0007669"/>
    <property type="project" value="TreeGrafter"/>
</dbReference>
<dbReference type="EMBL" id="CAJPEV010002444">
    <property type="protein sequence ID" value="CAG0896905.1"/>
    <property type="molecule type" value="Genomic_DNA"/>
</dbReference>
<feature type="domain" description="TOG" evidence="7">
    <location>
        <begin position="1280"/>
        <end position="1527"/>
    </location>
</feature>
<feature type="compositionally biased region" description="Low complexity" evidence="6">
    <location>
        <begin position="831"/>
        <end position="861"/>
    </location>
</feature>
<keyword evidence="3" id="KW-0677">Repeat</keyword>
<feature type="domain" description="TOG" evidence="7">
    <location>
        <begin position="1"/>
        <end position="228"/>
    </location>
</feature>
<dbReference type="Gene3D" id="1.25.10.10">
    <property type="entry name" value="Leucine-rich Repeat Variant"/>
    <property type="match status" value="4"/>
</dbReference>
<dbReference type="GO" id="GO:0072686">
    <property type="term" value="C:mitotic spindle"/>
    <property type="evidence" value="ECO:0007669"/>
    <property type="project" value="TreeGrafter"/>
</dbReference>
<accession>A0A7R9A901</accession>